<dbReference type="EMBL" id="JBHTAR010000011">
    <property type="protein sequence ID" value="MFC7201201.1"/>
    <property type="molecule type" value="Genomic_DNA"/>
</dbReference>
<proteinExistence type="predicted"/>
<dbReference type="Pfam" id="PF25252">
    <property type="entry name" value="DUF7854"/>
    <property type="match status" value="1"/>
</dbReference>
<organism evidence="1 2">
    <name type="scientific">Halospeciosus flavus</name>
    <dbReference type="NCBI Taxonomy" id="3032283"/>
    <lineage>
        <taxon>Archaea</taxon>
        <taxon>Methanobacteriati</taxon>
        <taxon>Methanobacteriota</taxon>
        <taxon>Stenosarchaea group</taxon>
        <taxon>Halobacteria</taxon>
        <taxon>Halobacteriales</taxon>
        <taxon>Halobacteriaceae</taxon>
        <taxon>Halospeciosus</taxon>
    </lineage>
</organism>
<sequence>MDRISALRNVEDALSDFEAGEATLDATEERVRSVLRSYATDFDARERFAYRAHGDDRVEGVVVVATSPGKARERVRDLVDGGRVDSVERLD</sequence>
<evidence type="ECO:0000313" key="2">
    <source>
        <dbReference type="Proteomes" id="UP001596447"/>
    </source>
</evidence>
<accession>A0ABD5Z7Q8</accession>
<gene>
    <name evidence="1" type="ORF">ACFQJ9_17605</name>
</gene>
<keyword evidence="2" id="KW-1185">Reference proteome</keyword>
<dbReference type="RefSeq" id="WP_279527954.1">
    <property type="nucleotide sequence ID" value="NZ_CP122312.1"/>
</dbReference>
<dbReference type="AlphaFoldDB" id="A0ABD5Z7Q8"/>
<protein>
    <submittedName>
        <fullName evidence="1">Uncharacterized protein</fullName>
    </submittedName>
</protein>
<dbReference type="Proteomes" id="UP001596447">
    <property type="component" value="Unassembled WGS sequence"/>
</dbReference>
<comment type="caution">
    <text evidence="1">The sequence shown here is derived from an EMBL/GenBank/DDBJ whole genome shotgun (WGS) entry which is preliminary data.</text>
</comment>
<evidence type="ECO:0000313" key="1">
    <source>
        <dbReference type="EMBL" id="MFC7201201.1"/>
    </source>
</evidence>
<reference evidence="1 2" key="1">
    <citation type="journal article" date="2019" name="Int. J. Syst. Evol. Microbiol.">
        <title>The Global Catalogue of Microorganisms (GCM) 10K type strain sequencing project: providing services to taxonomists for standard genome sequencing and annotation.</title>
        <authorList>
            <consortium name="The Broad Institute Genomics Platform"/>
            <consortium name="The Broad Institute Genome Sequencing Center for Infectious Disease"/>
            <person name="Wu L."/>
            <person name="Ma J."/>
        </authorList>
    </citation>
    <scope>NUCLEOTIDE SEQUENCE [LARGE SCALE GENOMIC DNA]</scope>
    <source>
        <strain evidence="1 2">XZGYJ-43</strain>
    </source>
</reference>
<name>A0ABD5Z7Q8_9EURY</name>
<dbReference type="InterPro" id="IPR057176">
    <property type="entry name" value="DUF7854"/>
</dbReference>